<proteinExistence type="inferred from homology"/>
<name>A0ABY4PFQ4_9LACO</name>
<evidence type="ECO:0000256" key="7">
    <source>
        <dbReference type="ARBA" id="ARBA00022857"/>
    </source>
</evidence>
<comment type="pathway">
    <text evidence="2 11">Cofactor biosynthesis; (R)-pantothenate biosynthesis; (R)-pantoate from 3-methyl-2-oxobutanoate: step 2/2.</text>
</comment>
<feature type="domain" description="Ketopantoate reductase C-terminal" evidence="13">
    <location>
        <begin position="184"/>
        <end position="311"/>
    </location>
</feature>
<dbReference type="Gene3D" id="1.10.1040.10">
    <property type="entry name" value="N-(1-d-carboxylethyl)-l-norvaline Dehydrogenase, domain 2"/>
    <property type="match status" value="1"/>
</dbReference>
<accession>A0ABY4PFQ4</accession>
<sequence length="328" mass="36541">MKYTIVGAGAMGLRYGILLQYNAGVPVDYVEPTQASLEKIRAQGNQVFKARDHKDRHALDINIYAPEEYAGDPDMWIFFMKQMQLPDALKRLAPKFKSHQSALGAMNGMGHIEQLQKYFADDKIIGGTAMIATLLNDYGDVDFMGVEGAGSSVYANLTGQPSATLDEMLRDFQAAHLNPSQSTNFMGTLLTKVFFNSVENSVATMFQSRMGELMAYDQFLAGIARPLINEAYDAAEAVGYQLLETRDEMIQQVDYVSTVANPLHFPSMYQDFVKGRPTEVDYINGWIADLADRVGTKASTQRMVTHLVHLAEAMREYHPPVNQLIADK</sequence>
<keyword evidence="6 11" id="KW-0566">Pantothenate biosynthesis</keyword>
<dbReference type="InterPro" id="IPR008927">
    <property type="entry name" value="6-PGluconate_DH-like_C_sf"/>
</dbReference>
<evidence type="ECO:0000313" key="14">
    <source>
        <dbReference type="EMBL" id="UQS84147.1"/>
    </source>
</evidence>
<dbReference type="NCBIfam" id="TIGR00745">
    <property type="entry name" value="apbA_panE"/>
    <property type="match status" value="1"/>
</dbReference>
<evidence type="ECO:0000259" key="13">
    <source>
        <dbReference type="Pfam" id="PF08546"/>
    </source>
</evidence>
<reference evidence="14 15" key="1">
    <citation type="journal article" date="2022" name="Int. J. Syst. Evol. Microbiol.">
        <title>Apilactobacillus apisilvae sp. nov., Nicolia spurrieriana gen. nov. sp. nov., Bombilactobacillus folatiphilus sp. nov. and Bombilactobacillus thymidiniphilus sp. nov., four new lactic acid bacterial isolates from stingless bees Tetragonula carbonaria and Austroplebeia australis.</title>
        <authorList>
            <person name="Oliphant S.A."/>
            <person name="Watson-Haigh N.S."/>
            <person name="Sumby K.M."/>
            <person name="Gardner J."/>
            <person name="Groom S."/>
            <person name="Jiranek V."/>
        </authorList>
    </citation>
    <scope>NUCLEOTIDE SEQUENCE [LARGE SCALE GENOMIC DNA]</scope>
    <source>
        <strain evidence="14 15">SG4_A1</strain>
    </source>
</reference>
<evidence type="ECO:0000259" key="12">
    <source>
        <dbReference type="Pfam" id="PF02558"/>
    </source>
</evidence>
<evidence type="ECO:0000256" key="4">
    <source>
        <dbReference type="ARBA" id="ARBA00013014"/>
    </source>
</evidence>
<dbReference type="InterPro" id="IPR036291">
    <property type="entry name" value="NAD(P)-bd_dom_sf"/>
</dbReference>
<gene>
    <name evidence="14" type="ORF">MOO47_03065</name>
</gene>
<organism evidence="14 15">
    <name type="scientific">Bombilactobacillus thymidiniphilus</name>
    <dbReference type="NCBI Taxonomy" id="2923363"/>
    <lineage>
        <taxon>Bacteria</taxon>
        <taxon>Bacillati</taxon>
        <taxon>Bacillota</taxon>
        <taxon>Bacilli</taxon>
        <taxon>Lactobacillales</taxon>
        <taxon>Lactobacillaceae</taxon>
        <taxon>Bombilactobacillus</taxon>
    </lineage>
</organism>
<dbReference type="Gene3D" id="3.40.50.720">
    <property type="entry name" value="NAD(P)-binding Rossmann-like Domain"/>
    <property type="match status" value="1"/>
</dbReference>
<dbReference type="InterPro" id="IPR013328">
    <property type="entry name" value="6PGD_dom2"/>
</dbReference>
<comment type="similarity">
    <text evidence="3 11">Belongs to the ketopantoate reductase family.</text>
</comment>
<dbReference type="PANTHER" id="PTHR43765">
    <property type="entry name" value="2-DEHYDROPANTOATE 2-REDUCTASE-RELATED"/>
    <property type="match status" value="1"/>
</dbReference>
<dbReference type="InterPro" id="IPR013332">
    <property type="entry name" value="KPR_N"/>
</dbReference>
<evidence type="ECO:0000256" key="5">
    <source>
        <dbReference type="ARBA" id="ARBA00019465"/>
    </source>
</evidence>
<evidence type="ECO:0000256" key="11">
    <source>
        <dbReference type="RuleBase" id="RU362068"/>
    </source>
</evidence>
<protein>
    <recommendedName>
        <fullName evidence="5 11">2-dehydropantoate 2-reductase</fullName>
        <ecNumber evidence="4 11">1.1.1.169</ecNumber>
    </recommendedName>
    <alternativeName>
        <fullName evidence="9 11">Ketopantoate reductase</fullName>
    </alternativeName>
</protein>
<evidence type="ECO:0000256" key="6">
    <source>
        <dbReference type="ARBA" id="ARBA00022655"/>
    </source>
</evidence>
<comment type="function">
    <text evidence="1 11">Catalyzes the NADPH-dependent reduction of ketopantoate into pantoic acid.</text>
</comment>
<dbReference type="InterPro" id="IPR003710">
    <property type="entry name" value="ApbA"/>
</dbReference>
<dbReference type="Pfam" id="PF02558">
    <property type="entry name" value="ApbA"/>
    <property type="match status" value="1"/>
</dbReference>
<dbReference type="Proteomes" id="UP000831947">
    <property type="component" value="Chromosome"/>
</dbReference>
<dbReference type="SUPFAM" id="SSF48179">
    <property type="entry name" value="6-phosphogluconate dehydrogenase C-terminal domain-like"/>
    <property type="match status" value="1"/>
</dbReference>
<keyword evidence="8 11" id="KW-0560">Oxidoreductase</keyword>
<dbReference type="EC" id="1.1.1.169" evidence="4 11"/>
<dbReference type="InterPro" id="IPR050838">
    <property type="entry name" value="Ketopantoate_reductase"/>
</dbReference>
<comment type="catalytic activity">
    <reaction evidence="10 11">
        <text>(R)-pantoate + NADP(+) = 2-dehydropantoate + NADPH + H(+)</text>
        <dbReference type="Rhea" id="RHEA:16233"/>
        <dbReference type="ChEBI" id="CHEBI:11561"/>
        <dbReference type="ChEBI" id="CHEBI:15378"/>
        <dbReference type="ChEBI" id="CHEBI:15980"/>
        <dbReference type="ChEBI" id="CHEBI:57783"/>
        <dbReference type="ChEBI" id="CHEBI:58349"/>
        <dbReference type="EC" id="1.1.1.169"/>
    </reaction>
</comment>
<evidence type="ECO:0000256" key="2">
    <source>
        <dbReference type="ARBA" id="ARBA00004994"/>
    </source>
</evidence>
<dbReference type="PANTHER" id="PTHR43765:SF2">
    <property type="entry name" value="2-DEHYDROPANTOATE 2-REDUCTASE"/>
    <property type="match status" value="1"/>
</dbReference>
<evidence type="ECO:0000256" key="9">
    <source>
        <dbReference type="ARBA" id="ARBA00032024"/>
    </source>
</evidence>
<evidence type="ECO:0000256" key="10">
    <source>
        <dbReference type="ARBA" id="ARBA00048793"/>
    </source>
</evidence>
<keyword evidence="15" id="KW-1185">Reference proteome</keyword>
<keyword evidence="7 11" id="KW-0521">NADP</keyword>
<dbReference type="RefSeq" id="WP_249513331.1">
    <property type="nucleotide sequence ID" value="NZ_CP093365.1"/>
</dbReference>
<evidence type="ECO:0000256" key="3">
    <source>
        <dbReference type="ARBA" id="ARBA00007870"/>
    </source>
</evidence>
<dbReference type="EMBL" id="CP093365">
    <property type="protein sequence ID" value="UQS84147.1"/>
    <property type="molecule type" value="Genomic_DNA"/>
</dbReference>
<feature type="domain" description="Ketopantoate reductase N-terminal" evidence="12">
    <location>
        <begin position="4"/>
        <end position="145"/>
    </location>
</feature>
<dbReference type="InterPro" id="IPR013752">
    <property type="entry name" value="KPA_reductase"/>
</dbReference>
<dbReference type="SUPFAM" id="SSF51735">
    <property type="entry name" value="NAD(P)-binding Rossmann-fold domains"/>
    <property type="match status" value="1"/>
</dbReference>
<dbReference type="Pfam" id="PF08546">
    <property type="entry name" value="ApbA_C"/>
    <property type="match status" value="1"/>
</dbReference>
<evidence type="ECO:0000256" key="8">
    <source>
        <dbReference type="ARBA" id="ARBA00023002"/>
    </source>
</evidence>
<evidence type="ECO:0000313" key="15">
    <source>
        <dbReference type="Proteomes" id="UP000831947"/>
    </source>
</evidence>
<evidence type="ECO:0000256" key="1">
    <source>
        <dbReference type="ARBA" id="ARBA00002919"/>
    </source>
</evidence>